<accession>A0A4Z1QSW4</accession>
<proteinExistence type="predicted"/>
<gene>
    <name evidence="1" type="ORF">CFBP5507_14525</name>
</gene>
<reference evidence="1" key="1">
    <citation type="submission" date="2022-10" db="EMBL/GenBank/DDBJ databases">
        <title>Complete genome sequence of Agrobacterium salinitolerans CFBP5507.</title>
        <authorList>
            <person name="Tchabashvili S."/>
            <person name="Yen H.-C."/>
            <person name="Haryono M."/>
            <person name="Lin Y.-C."/>
            <person name="Lai E.-M."/>
            <person name="Kuo C.-H."/>
        </authorList>
    </citation>
    <scope>NUCLEOTIDE SEQUENCE</scope>
    <source>
        <strain evidence="1">CFBP5507</strain>
    </source>
</reference>
<evidence type="ECO:0000313" key="1">
    <source>
        <dbReference type="EMBL" id="UYZ07414.1"/>
    </source>
</evidence>
<dbReference type="KEGG" id="asal:CFBP5507_14525"/>
<sequence>MKIFALWLLWTAGGLGLATVCGLAGLPHLSATVFTLTVFCATPTILFLVLTWLFGVVWSLPDRIAAWTEPAANISVGGKREGGA</sequence>
<name>A0A4Z1QSW4_9HYPH</name>
<dbReference type="RefSeq" id="WP_137409657.1">
    <property type="nucleotide sequence ID" value="NZ_CP109968.1"/>
</dbReference>
<dbReference type="EMBL" id="CP109968">
    <property type="protein sequence ID" value="UYZ07414.1"/>
    <property type="molecule type" value="Genomic_DNA"/>
</dbReference>
<dbReference type="OrthoDB" id="9966758at2"/>
<evidence type="ECO:0000313" key="2">
    <source>
        <dbReference type="Proteomes" id="UP000298735"/>
    </source>
</evidence>
<protein>
    <submittedName>
        <fullName evidence="1">Uncharacterized protein</fullName>
    </submittedName>
</protein>
<dbReference type="Proteomes" id="UP000298735">
    <property type="component" value="Chromosome Circular"/>
</dbReference>
<dbReference type="AlphaFoldDB" id="A0A4Z1QSW4"/>
<organism evidence="1 2">
    <name type="scientific">Agrobacterium salinitolerans</name>
    <dbReference type="NCBI Taxonomy" id="1183413"/>
    <lineage>
        <taxon>Bacteria</taxon>
        <taxon>Pseudomonadati</taxon>
        <taxon>Pseudomonadota</taxon>
        <taxon>Alphaproteobacteria</taxon>
        <taxon>Hyphomicrobiales</taxon>
        <taxon>Rhizobiaceae</taxon>
        <taxon>Rhizobium/Agrobacterium group</taxon>
        <taxon>Agrobacterium</taxon>
    </lineage>
</organism>